<evidence type="ECO:0000256" key="4">
    <source>
        <dbReference type="ARBA" id="ARBA00022741"/>
    </source>
</evidence>
<feature type="domain" description="Helicase C-terminal" evidence="19">
    <location>
        <begin position="1079"/>
        <end position="1238"/>
    </location>
</feature>
<dbReference type="InterPro" id="IPR001841">
    <property type="entry name" value="Znf_RING"/>
</dbReference>
<dbReference type="GO" id="GO:0016787">
    <property type="term" value="F:hydrolase activity"/>
    <property type="evidence" value="ECO:0007669"/>
    <property type="project" value="UniProtKB-KW"/>
</dbReference>
<proteinExistence type="inferred from homology"/>
<reference evidence="20" key="1">
    <citation type="journal article" date="2021" name="Nat. Commun.">
        <title>Genomic analyses provide insights into spinach domestication and the genetic basis of agronomic traits.</title>
        <authorList>
            <person name="Cai X."/>
            <person name="Sun X."/>
            <person name="Xu C."/>
            <person name="Sun H."/>
            <person name="Wang X."/>
            <person name="Ge C."/>
            <person name="Zhang Z."/>
            <person name="Wang Q."/>
            <person name="Fei Z."/>
            <person name="Jiao C."/>
            <person name="Wang Q."/>
        </authorList>
    </citation>
    <scope>NUCLEOTIDE SEQUENCE [LARGE SCALE GENOMIC DNA]</scope>
    <source>
        <strain evidence="20">cv. Varoflay</strain>
    </source>
</reference>
<evidence type="ECO:0000256" key="10">
    <source>
        <dbReference type="ARBA" id="ARBA00022853"/>
    </source>
</evidence>
<dbReference type="GO" id="GO:0003677">
    <property type="term" value="F:DNA binding"/>
    <property type="evidence" value="ECO:0007669"/>
    <property type="project" value="UniProtKB-KW"/>
</dbReference>
<keyword evidence="12" id="KW-0238">DNA-binding</keyword>
<dbReference type="PROSITE" id="PS50089">
    <property type="entry name" value="ZF_RING_2"/>
    <property type="match status" value="1"/>
</dbReference>
<dbReference type="SMART" id="SM00184">
    <property type="entry name" value="RING"/>
    <property type="match status" value="1"/>
</dbReference>
<evidence type="ECO:0000256" key="2">
    <source>
        <dbReference type="ARBA" id="ARBA00008438"/>
    </source>
</evidence>
<dbReference type="InterPro" id="IPR049730">
    <property type="entry name" value="SNF2/RAD54-like_C"/>
</dbReference>
<dbReference type="SUPFAM" id="SSF57850">
    <property type="entry name" value="RING/U-box"/>
    <property type="match status" value="1"/>
</dbReference>
<dbReference type="InterPro" id="IPR038718">
    <property type="entry name" value="SNF2-like_sf"/>
</dbReference>
<dbReference type="InterPro" id="IPR001650">
    <property type="entry name" value="Helicase_C-like"/>
</dbReference>
<dbReference type="GO" id="GO:0080188">
    <property type="term" value="P:gene silencing by siRNA-directed DNA methylation"/>
    <property type="evidence" value="ECO:0007669"/>
    <property type="project" value="UniProtKB-ARBA"/>
</dbReference>
<dbReference type="CDD" id="cd18008">
    <property type="entry name" value="DEXDc_SHPRH-like"/>
    <property type="match status" value="1"/>
</dbReference>
<keyword evidence="20" id="KW-1185">Reference proteome</keyword>
<dbReference type="InterPro" id="IPR027417">
    <property type="entry name" value="P-loop_NTPase"/>
</dbReference>
<dbReference type="FunFam" id="3.40.50.10810:FF:000068">
    <property type="entry name" value="SNF2 domain-containing protein / helicase domain-containing protein / zinc finger protein-like protein"/>
    <property type="match status" value="1"/>
</dbReference>
<dbReference type="GO" id="GO:0005524">
    <property type="term" value="F:ATP binding"/>
    <property type="evidence" value="ECO:0007669"/>
    <property type="project" value="UniProtKB-KW"/>
</dbReference>
<accession>A0A9R0JUN1</accession>
<organism evidence="20 21">
    <name type="scientific">Spinacia oleracea</name>
    <name type="common">Spinach</name>
    <dbReference type="NCBI Taxonomy" id="3562"/>
    <lineage>
        <taxon>Eukaryota</taxon>
        <taxon>Viridiplantae</taxon>
        <taxon>Streptophyta</taxon>
        <taxon>Embryophyta</taxon>
        <taxon>Tracheophyta</taxon>
        <taxon>Spermatophyta</taxon>
        <taxon>Magnoliopsida</taxon>
        <taxon>eudicotyledons</taxon>
        <taxon>Gunneridae</taxon>
        <taxon>Pentapetalae</taxon>
        <taxon>Caryophyllales</taxon>
        <taxon>Chenopodiaceae</taxon>
        <taxon>Chenopodioideae</taxon>
        <taxon>Anserineae</taxon>
        <taxon>Spinacia</taxon>
    </lineage>
</organism>
<evidence type="ECO:0000313" key="20">
    <source>
        <dbReference type="Proteomes" id="UP000813463"/>
    </source>
</evidence>
<dbReference type="CDD" id="cd18793">
    <property type="entry name" value="SF2_C_SNF"/>
    <property type="match status" value="1"/>
</dbReference>
<dbReference type="PANTHER" id="PTHR45626:SF16">
    <property type="entry name" value="ATP-DEPENDENT HELICASE ULS1"/>
    <property type="match status" value="1"/>
</dbReference>
<evidence type="ECO:0000259" key="17">
    <source>
        <dbReference type="PROSITE" id="PS50089"/>
    </source>
</evidence>
<keyword evidence="5 16" id="KW-0863">Zinc-finger</keyword>
<dbReference type="Pfam" id="PF13923">
    <property type="entry name" value="zf-C3HC4_2"/>
    <property type="match status" value="1"/>
</dbReference>
<comment type="similarity">
    <text evidence="2">Belongs to the SNF2/RAD54 helicase family. RAD16 subfamily.</text>
</comment>
<keyword evidence="6" id="KW-0378">Hydrolase</keyword>
<keyword evidence="14" id="KW-0804">Transcription</keyword>
<protein>
    <submittedName>
        <fullName evidence="21">Helicase-like transcription factor CHR28</fullName>
    </submittedName>
</protein>
<keyword evidence="9" id="KW-0067">ATP-binding</keyword>
<dbReference type="Proteomes" id="UP000813463">
    <property type="component" value="Chromosome 6"/>
</dbReference>
<comment type="subcellular location">
    <subcellularLocation>
        <location evidence="1">Nucleus</location>
    </subcellularLocation>
</comment>
<evidence type="ECO:0000256" key="13">
    <source>
        <dbReference type="ARBA" id="ARBA00023158"/>
    </source>
</evidence>
<dbReference type="GO" id="GO:0008270">
    <property type="term" value="F:zinc ion binding"/>
    <property type="evidence" value="ECO:0007669"/>
    <property type="project" value="UniProtKB-KW"/>
</dbReference>
<dbReference type="InterPro" id="IPR000330">
    <property type="entry name" value="SNF2_N"/>
</dbReference>
<evidence type="ECO:0000256" key="3">
    <source>
        <dbReference type="ARBA" id="ARBA00022723"/>
    </source>
</evidence>
<dbReference type="GO" id="GO:0006281">
    <property type="term" value="P:DNA repair"/>
    <property type="evidence" value="ECO:0000318"/>
    <property type="project" value="GO_Central"/>
</dbReference>
<keyword evidence="4" id="KW-0547">Nucleotide-binding</keyword>
<dbReference type="SUPFAM" id="SSF52540">
    <property type="entry name" value="P-loop containing nucleoside triphosphate hydrolases"/>
    <property type="match status" value="2"/>
</dbReference>
<dbReference type="PANTHER" id="PTHR45626">
    <property type="entry name" value="TRANSCRIPTION TERMINATION FACTOR 2-RELATED"/>
    <property type="match status" value="1"/>
</dbReference>
<evidence type="ECO:0000256" key="1">
    <source>
        <dbReference type="ARBA" id="ARBA00004123"/>
    </source>
</evidence>
<dbReference type="Pfam" id="PF00271">
    <property type="entry name" value="Helicase_C"/>
    <property type="match status" value="1"/>
</dbReference>
<dbReference type="Gene3D" id="3.40.50.300">
    <property type="entry name" value="P-loop containing nucleotide triphosphate hydrolases"/>
    <property type="match status" value="1"/>
</dbReference>
<dbReference type="GO" id="GO:0004386">
    <property type="term" value="F:helicase activity"/>
    <property type="evidence" value="ECO:0007669"/>
    <property type="project" value="UniProtKB-KW"/>
</dbReference>
<dbReference type="Gene3D" id="3.40.50.10810">
    <property type="entry name" value="Tandem AAA-ATPase domain"/>
    <property type="match status" value="1"/>
</dbReference>
<dbReference type="PROSITE" id="PS51194">
    <property type="entry name" value="HELICASE_CTER"/>
    <property type="match status" value="1"/>
</dbReference>
<keyword evidence="11" id="KW-0805">Transcription regulation</keyword>
<dbReference type="GO" id="GO:0008094">
    <property type="term" value="F:ATP-dependent activity, acting on DNA"/>
    <property type="evidence" value="ECO:0000318"/>
    <property type="project" value="GO_Central"/>
</dbReference>
<keyword evidence="3" id="KW-0479">Metal-binding</keyword>
<dbReference type="AlphaFoldDB" id="A0A9R0JUN1"/>
<dbReference type="KEGG" id="soe:110787432"/>
<dbReference type="Pfam" id="PF00176">
    <property type="entry name" value="SNF2-rel_dom"/>
    <property type="match status" value="1"/>
</dbReference>
<dbReference type="SMART" id="SM00490">
    <property type="entry name" value="HELICc"/>
    <property type="match status" value="1"/>
</dbReference>
<evidence type="ECO:0000256" key="14">
    <source>
        <dbReference type="ARBA" id="ARBA00023163"/>
    </source>
</evidence>
<dbReference type="GeneID" id="110787432"/>
<evidence type="ECO:0000259" key="19">
    <source>
        <dbReference type="PROSITE" id="PS51194"/>
    </source>
</evidence>
<keyword evidence="15" id="KW-0539">Nucleus</keyword>
<evidence type="ECO:0000256" key="6">
    <source>
        <dbReference type="ARBA" id="ARBA00022801"/>
    </source>
</evidence>
<dbReference type="GO" id="GO:0005634">
    <property type="term" value="C:nucleus"/>
    <property type="evidence" value="ECO:0000318"/>
    <property type="project" value="GO_Central"/>
</dbReference>
<evidence type="ECO:0000256" key="8">
    <source>
        <dbReference type="ARBA" id="ARBA00022833"/>
    </source>
</evidence>
<evidence type="ECO:0000256" key="15">
    <source>
        <dbReference type="ARBA" id="ARBA00023242"/>
    </source>
</evidence>
<evidence type="ECO:0000259" key="18">
    <source>
        <dbReference type="PROSITE" id="PS51192"/>
    </source>
</evidence>
<evidence type="ECO:0000256" key="7">
    <source>
        <dbReference type="ARBA" id="ARBA00022806"/>
    </source>
</evidence>
<evidence type="ECO:0000313" key="21">
    <source>
        <dbReference type="RefSeq" id="XP_021847750.1"/>
    </source>
</evidence>
<keyword evidence="10" id="KW-0156">Chromatin regulator</keyword>
<dbReference type="InterPro" id="IPR050628">
    <property type="entry name" value="SNF2_RAD54_helicase_TF"/>
</dbReference>
<sequence length="1243" mass="136207">MTMAAAGQQEGFNFGFMNSSNDFGVGSGVGGGGIDDDNFAIDADNFAIDADAFFSILDEDHIQSPADLFYPSTDNTQESGSAIPVDVHMDALFSTDYGAASENSAETVEAIEQLPYPSPPEMVLSEANDTSFSKNITEANTCQLPAFAETECFPSVAQDWFSIYKLSSGYPDQNSLGGVNIDMISTKEAMRGNVKSDLDDSQSSHPWPDTKITLEASQVGAMGFPASEVRMYDFFDGKGPESIFCSNRPAQHVDTIHTFDNSSGSTTTDETSAEPYPWRRMGKSWNQTVETKDAENSGTLLLSSFECKSSEANKGPSSRFPFGSGDGKFLSSAEAQYSGHVAGSPAVYRLSPPHDRKLTKVQLLEDPLYHADLFAKFSSSYYSTEREDVKVQPATVKPNISRGTLEASQSCVSESRSDIDDGNDLCIIENLSEPPRRYPYSVHGKSVFPQPTIVTPQCSTSITPFNQAGPSGTKSRASDERLIFQSLVQDLSQPKSEASAPDGSLAVPLLRHQRIALSWMVQKETNSLHCSGGILADDQGLGKTVSTIALILTERPVSAGLSKVKGHGEPETLDLDEEDCKQMANSITSSSVKGRPSAGTLVVCPTSVLRQWADELSNKVTPEANLSVCIYHGSNRTKDPYELAKYDVVLTTYSIVSMEVPRQPVVLKSGSDGRKSEVEDALVQCNRKRKHCSTSDKRRSKKGMDNVSVEAVVHPLARVGWFRVVLDEAQSIKNHRTRVAQACWGLRAKRRWCLSGTPIQNAIDDLYSYFRFLKYDPYSVYNSFVSMVKFQISKNPSRGYQKLQAVLKNIMLRRTKGTLLDGKPIINLPPKSVKLKKVEFSEEERDFYSRLEADSRAQFQAYADSGTVKQNYVNILLMLLRLRQACDHPFLVKGYDSSSILMSSILTAKKLPREQQISLLNRLEASLAICGICSDPPEDAVVSICGHVFCNQCISERFTADDNLCPAASCKSELSASSVFSKGSLNSCLSDQDCQEGSHICATAGSSDQKELIEPCPPGRFESSKIKAALEVLNSLSKPRVSVPKDVSMQPVVTDTSLLDKLDSAPCAANNGISNATVGLVNGNSVVKEKAIVFSQWTRMLDLLEDCLKESSIQYRRLDGTMSVAARDKAVRDFNTLPEVTVMIMSLKAASLGLNMVAACHVILLDLWWNPTTEDQAIDRAHRIGQTRPVTVVRLTVKDTVEDRILSLQQKKRELVASAFGEDEKGSRQSRLTVEDLSYLFMA</sequence>
<keyword evidence="13" id="KW-0943">RNA-mediated gene silencing</keyword>
<dbReference type="InterPro" id="IPR013083">
    <property type="entry name" value="Znf_RING/FYVE/PHD"/>
</dbReference>
<evidence type="ECO:0000256" key="16">
    <source>
        <dbReference type="PROSITE-ProRule" id="PRU00175"/>
    </source>
</evidence>
<dbReference type="Gene3D" id="3.30.40.10">
    <property type="entry name" value="Zinc/RING finger domain, C3HC4 (zinc finger)"/>
    <property type="match status" value="1"/>
</dbReference>
<evidence type="ECO:0000256" key="9">
    <source>
        <dbReference type="ARBA" id="ARBA00022840"/>
    </source>
</evidence>
<feature type="domain" description="RING-type" evidence="17">
    <location>
        <begin position="930"/>
        <end position="966"/>
    </location>
</feature>
<gene>
    <name evidence="21" type="primary">LOC110787432</name>
</gene>
<keyword evidence="7" id="KW-0347">Helicase</keyword>
<name>A0A9R0JUN1_SPIOL</name>
<evidence type="ECO:0000256" key="12">
    <source>
        <dbReference type="ARBA" id="ARBA00023125"/>
    </source>
</evidence>
<evidence type="ECO:0000256" key="11">
    <source>
        <dbReference type="ARBA" id="ARBA00023015"/>
    </source>
</evidence>
<feature type="domain" description="Helicase ATP-binding" evidence="18">
    <location>
        <begin position="524"/>
        <end position="776"/>
    </location>
</feature>
<dbReference type="FunFam" id="3.40.50.10810:FF:000071">
    <property type="entry name" value="SNF2 domain-containing protein / helicase domain-containing protein / zinc finger protein-like protein"/>
    <property type="match status" value="1"/>
</dbReference>
<dbReference type="SMART" id="SM00487">
    <property type="entry name" value="DEXDc"/>
    <property type="match status" value="1"/>
</dbReference>
<dbReference type="InterPro" id="IPR017907">
    <property type="entry name" value="Znf_RING_CS"/>
</dbReference>
<dbReference type="InterPro" id="IPR014001">
    <property type="entry name" value="Helicase_ATP-bd"/>
</dbReference>
<evidence type="ECO:0000256" key="5">
    <source>
        <dbReference type="ARBA" id="ARBA00022771"/>
    </source>
</evidence>
<keyword evidence="8" id="KW-0862">Zinc</keyword>
<dbReference type="PROSITE" id="PS00518">
    <property type="entry name" value="ZF_RING_1"/>
    <property type="match status" value="1"/>
</dbReference>
<dbReference type="RefSeq" id="XP_021847750.1">
    <property type="nucleotide sequence ID" value="XM_021992058.2"/>
</dbReference>
<dbReference type="PROSITE" id="PS51192">
    <property type="entry name" value="HELICASE_ATP_BIND_1"/>
    <property type="match status" value="1"/>
</dbReference>
<reference evidence="21" key="2">
    <citation type="submission" date="2025-08" db="UniProtKB">
        <authorList>
            <consortium name="RefSeq"/>
        </authorList>
    </citation>
    <scope>IDENTIFICATION</scope>
    <source>
        <tissue evidence="21">Leaf</tissue>
    </source>
</reference>
<dbReference type="OrthoDB" id="448448at2759"/>